<gene>
    <name evidence="2" type="ORF">NN4_53560</name>
</gene>
<protein>
    <submittedName>
        <fullName evidence="2">Uncharacterized protein</fullName>
    </submittedName>
</protein>
<proteinExistence type="predicted"/>
<name>A0A511ML26_9NOCA</name>
<accession>A0A511ML26</accession>
<evidence type="ECO:0000256" key="1">
    <source>
        <dbReference type="SAM" id="Phobius"/>
    </source>
</evidence>
<organism evidence="2 3">
    <name type="scientific">Nocardia ninae NBRC 108245</name>
    <dbReference type="NCBI Taxonomy" id="1210091"/>
    <lineage>
        <taxon>Bacteria</taxon>
        <taxon>Bacillati</taxon>
        <taxon>Actinomycetota</taxon>
        <taxon>Actinomycetes</taxon>
        <taxon>Mycobacteriales</taxon>
        <taxon>Nocardiaceae</taxon>
        <taxon>Nocardia</taxon>
    </lineage>
</organism>
<dbReference type="Proteomes" id="UP000321424">
    <property type="component" value="Unassembled WGS sequence"/>
</dbReference>
<reference evidence="2 3" key="1">
    <citation type="submission" date="2019-07" db="EMBL/GenBank/DDBJ databases">
        <title>Whole genome shotgun sequence of Nocardia ninae NBRC 108245.</title>
        <authorList>
            <person name="Hosoyama A."/>
            <person name="Uohara A."/>
            <person name="Ohji S."/>
            <person name="Ichikawa N."/>
        </authorList>
    </citation>
    <scope>NUCLEOTIDE SEQUENCE [LARGE SCALE GENOMIC DNA]</scope>
    <source>
        <strain evidence="2 3">NBRC 108245</strain>
    </source>
</reference>
<feature type="transmembrane region" description="Helical" evidence="1">
    <location>
        <begin position="6"/>
        <end position="25"/>
    </location>
</feature>
<evidence type="ECO:0000313" key="2">
    <source>
        <dbReference type="EMBL" id="GEM40837.1"/>
    </source>
</evidence>
<keyword evidence="1" id="KW-1133">Transmembrane helix</keyword>
<dbReference type="RefSeq" id="WP_147136831.1">
    <property type="nucleotide sequence ID" value="NZ_BJXA01000042.1"/>
</dbReference>
<keyword evidence="3" id="KW-1185">Reference proteome</keyword>
<dbReference type="AlphaFoldDB" id="A0A511ML26"/>
<evidence type="ECO:0000313" key="3">
    <source>
        <dbReference type="Proteomes" id="UP000321424"/>
    </source>
</evidence>
<comment type="caution">
    <text evidence="2">The sequence shown here is derived from an EMBL/GenBank/DDBJ whole genome shotgun (WGS) entry which is preliminary data.</text>
</comment>
<sequence length="78" mass="8286">MDGGTIVIVATACAAAVPAVVAAVAKAAMFFRAMRDTPPDLEGRSKVIESFGKMCREMKTELPMRGVQNGIDRAEAEE</sequence>
<dbReference type="EMBL" id="BJXA01000042">
    <property type="protein sequence ID" value="GEM40837.1"/>
    <property type="molecule type" value="Genomic_DNA"/>
</dbReference>
<keyword evidence="1" id="KW-0472">Membrane</keyword>
<keyword evidence="1" id="KW-0812">Transmembrane</keyword>